<dbReference type="PANTHER" id="PTHR30061">
    <property type="entry name" value="MALTOSE-BINDING PERIPLASMIC PROTEIN"/>
    <property type="match status" value="1"/>
</dbReference>
<dbReference type="EMBL" id="RBAK01000008">
    <property type="protein sequence ID" value="RKN43514.1"/>
    <property type="molecule type" value="Genomic_DNA"/>
</dbReference>
<feature type="signal peptide" evidence="4">
    <location>
        <begin position="1"/>
        <end position="19"/>
    </location>
</feature>
<dbReference type="Gene3D" id="3.40.190.10">
    <property type="entry name" value="Periplasmic binding protein-like II"/>
    <property type="match status" value="2"/>
</dbReference>
<dbReference type="Pfam" id="PF13416">
    <property type="entry name" value="SBP_bac_8"/>
    <property type="match status" value="1"/>
</dbReference>
<comment type="caution">
    <text evidence="5">The sequence shown here is derived from an EMBL/GenBank/DDBJ whole genome shotgun (WGS) entry which is preliminary data.</text>
</comment>
<dbReference type="OrthoDB" id="9766758at2"/>
<evidence type="ECO:0000256" key="4">
    <source>
        <dbReference type="SAM" id="SignalP"/>
    </source>
</evidence>
<dbReference type="RefSeq" id="WP_120730109.1">
    <property type="nucleotide sequence ID" value="NZ_RBAK01000008.1"/>
</dbReference>
<keyword evidence="3 4" id="KW-0732">Signal</keyword>
<feature type="chain" id="PRO_5039231796" evidence="4">
    <location>
        <begin position="20"/>
        <end position="433"/>
    </location>
</feature>
<organism evidence="5 6">
    <name type="scientific">Micromonospora endolithica</name>
    <dbReference type="NCBI Taxonomy" id="230091"/>
    <lineage>
        <taxon>Bacteria</taxon>
        <taxon>Bacillati</taxon>
        <taxon>Actinomycetota</taxon>
        <taxon>Actinomycetes</taxon>
        <taxon>Micromonosporales</taxon>
        <taxon>Micromonosporaceae</taxon>
        <taxon>Micromonospora</taxon>
    </lineage>
</organism>
<reference evidence="5 6" key="1">
    <citation type="journal article" date="2004" name="Syst. Appl. Microbiol.">
        <title>Cryptoendolithic actinomycetes from antarctic sandstone rock samples: Micromonospora endolithica sp. nov. and two isolates related to Micromonospora coerulea Jensen 1932.</title>
        <authorList>
            <person name="Hirsch P."/>
            <person name="Mevs U."/>
            <person name="Kroppenstedt R.M."/>
            <person name="Schumann P."/>
            <person name="Stackebrandt E."/>
        </authorList>
    </citation>
    <scope>NUCLEOTIDE SEQUENCE [LARGE SCALE GENOMIC DNA]</scope>
    <source>
        <strain evidence="5 6">JCM 12677</strain>
    </source>
</reference>
<dbReference type="Proteomes" id="UP000281726">
    <property type="component" value="Unassembled WGS sequence"/>
</dbReference>
<evidence type="ECO:0000313" key="6">
    <source>
        <dbReference type="Proteomes" id="UP000281726"/>
    </source>
</evidence>
<evidence type="ECO:0000313" key="5">
    <source>
        <dbReference type="EMBL" id="RKN43514.1"/>
    </source>
</evidence>
<name>A0A3A9Z6M8_9ACTN</name>
<evidence type="ECO:0000256" key="1">
    <source>
        <dbReference type="ARBA" id="ARBA00008520"/>
    </source>
</evidence>
<dbReference type="SUPFAM" id="SSF53850">
    <property type="entry name" value="Periplasmic binding protein-like II"/>
    <property type="match status" value="1"/>
</dbReference>
<comment type="similarity">
    <text evidence="1">Belongs to the bacterial solute-binding protein 1 family.</text>
</comment>
<dbReference type="GO" id="GO:0042956">
    <property type="term" value="P:maltodextrin transmembrane transport"/>
    <property type="evidence" value="ECO:0007669"/>
    <property type="project" value="TreeGrafter"/>
</dbReference>
<evidence type="ECO:0000256" key="2">
    <source>
        <dbReference type="ARBA" id="ARBA00022448"/>
    </source>
</evidence>
<dbReference type="GO" id="GO:1901982">
    <property type="term" value="F:maltose binding"/>
    <property type="evidence" value="ECO:0007669"/>
    <property type="project" value="TreeGrafter"/>
</dbReference>
<proteinExistence type="inferred from homology"/>
<accession>A0A3A9Z6M8</accession>
<dbReference type="GO" id="GO:0055052">
    <property type="term" value="C:ATP-binding cassette (ABC) transporter complex, substrate-binding subunit-containing"/>
    <property type="evidence" value="ECO:0007669"/>
    <property type="project" value="TreeGrafter"/>
</dbReference>
<evidence type="ECO:0000256" key="3">
    <source>
        <dbReference type="ARBA" id="ARBA00022729"/>
    </source>
</evidence>
<dbReference type="PANTHER" id="PTHR30061:SF50">
    <property type="entry name" value="MALTOSE_MALTODEXTRIN-BINDING PERIPLASMIC PROTEIN"/>
    <property type="match status" value="1"/>
</dbReference>
<sequence>MRRTAKGIAVLASTTLALALTACGGEDKATEETPKADPAALNAELTWWDTSDPKNEGPAFQELITKFNQTYPNVKINYQSVPFGEAQNKFKTAAQAKTGAPDILRAEVAWVPEFASLGHLYALDGSELLSDESDFLETPLASNKFDGKTYGVPQVTDTLSLMYNKDLLTKAGISAPPKTWAELKTVSQTIKQKTGAEGVYINPAGYFMLPFMYGEGGDLIDTESKKITINSEQNVAGLKIAKDLIASGAAAKPSANDSYGTMMTLFKENKVAMVINGPWEVNNVKTAPAFGGLDNLGIAPVPGGSAKAGGPVGGHNYTIWSGMPQEKVDAAIAFVKFMSSAESQAFLSEKLGLLPTRKSAYELDSVKNNPIVAAYQPVVEAGIGRPWIPEAGQFFGPLDQMATEVIIQNKDPKAALDEVAKKYKAEVVPSYGL</sequence>
<keyword evidence="6" id="KW-1185">Reference proteome</keyword>
<gene>
    <name evidence="5" type="ORF">D7223_20975</name>
</gene>
<dbReference type="PROSITE" id="PS51257">
    <property type="entry name" value="PROKAR_LIPOPROTEIN"/>
    <property type="match status" value="1"/>
</dbReference>
<dbReference type="InterPro" id="IPR006059">
    <property type="entry name" value="SBP"/>
</dbReference>
<keyword evidence="2" id="KW-0813">Transport</keyword>
<dbReference type="AlphaFoldDB" id="A0A3A9Z6M8"/>
<protein>
    <submittedName>
        <fullName evidence="5">Extracellular solute-binding protein</fullName>
    </submittedName>
</protein>
<dbReference type="GO" id="GO:0015768">
    <property type="term" value="P:maltose transport"/>
    <property type="evidence" value="ECO:0007669"/>
    <property type="project" value="TreeGrafter"/>
</dbReference>